<protein>
    <submittedName>
        <fullName evidence="1">Uncharacterized protein</fullName>
    </submittedName>
</protein>
<gene>
    <name evidence="1" type="ORF">METZ01_LOCUS464753</name>
</gene>
<accession>A0A383AWI1</accession>
<proteinExistence type="predicted"/>
<dbReference type="InterPro" id="IPR036291">
    <property type="entry name" value="NAD(P)-bd_dom_sf"/>
</dbReference>
<dbReference type="EMBL" id="UINC01195366">
    <property type="protein sequence ID" value="SVE11899.1"/>
    <property type="molecule type" value="Genomic_DNA"/>
</dbReference>
<dbReference type="AlphaFoldDB" id="A0A383AWI1"/>
<reference evidence="1" key="1">
    <citation type="submission" date="2018-05" db="EMBL/GenBank/DDBJ databases">
        <authorList>
            <person name="Lanie J.A."/>
            <person name="Ng W.-L."/>
            <person name="Kazmierczak K.M."/>
            <person name="Andrzejewski T.M."/>
            <person name="Davidsen T.M."/>
            <person name="Wayne K.J."/>
            <person name="Tettelin H."/>
            <person name="Glass J.I."/>
            <person name="Rusch D."/>
            <person name="Podicherti R."/>
            <person name="Tsui H.-C.T."/>
            <person name="Winkler M.E."/>
        </authorList>
    </citation>
    <scope>NUCLEOTIDE SEQUENCE</scope>
</reference>
<evidence type="ECO:0000313" key="1">
    <source>
        <dbReference type="EMBL" id="SVE11899.1"/>
    </source>
</evidence>
<feature type="non-terminal residue" evidence="1">
    <location>
        <position position="40"/>
    </location>
</feature>
<sequence length="40" mass="4376">MNEDSIRMFIIMEVNGKRIVVTGAAFGIGRSMSKIFLDAG</sequence>
<name>A0A383AWI1_9ZZZZ</name>
<dbReference type="SUPFAM" id="SSF51735">
    <property type="entry name" value="NAD(P)-binding Rossmann-fold domains"/>
    <property type="match status" value="1"/>
</dbReference>
<organism evidence="1">
    <name type="scientific">marine metagenome</name>
    <dbReference type="NCBI Taxonomy" id="408172"/>
    <lineage>
        <taxon>unclassified sequences</taxon>
        <taxon>metagenomes</taxon>
        <taxon>ecological metagenomes</taxon>
    </lineage>
</organism>